<keyword evidence="4" id="KW-1185">Reference proteome</keyword>
<proteinExistence type="predicted"/>
<reference evidence="3 4" key="1">
    <citation type="journal article" date="2017" name="Environ. Microbiol.">
        <title>Decay of the glycolytic pathway and adaptation to intranuclear parasitism within Enterocytozoonidae microsporidia.</title>
        <authorList>
            <person name="Wiredu Boakye D."/>
            <person name="Jaroenlak P."/>
            <person name="Prachumwat A."/>
            <person name="Williams T.A."/>
            <person name="Bateman K.S."/>
            <person name="Itsathitphaisarn O."/>
            <person name="Sritunyalucksana K."/>
            <person name="Paszkiewicz K.H."/>
            <person name="Moore K.A."/>
            <person name="Stentiford G.D."/>
            <person name="Williams B.A."/>
        </authorList>
    </citation>
    <scope>NUCLEOTIDE SEQUENCE [LARGE SCALE GENOMIC DNA]</scope>
    <source>
        <strain evidence="3 4">GB1</strain>
    </source>
</reference>
<dbReference type="Proteomes" id="UP000192639">
    <property type="component" value="Unassembled WGS sequence"/>
</dbReference>
<keyword evidence="2" id="KW-0472">Membrane</keyword>
<evidence type="ECO:0000313" key="4">
    <source>
        <dbReference type="Proteomes" id="UP000192639"/>
    </source>
</evidence>
<dbReference type="OrthoDB" id="2196335at2759"/>
<dbReference type="EMBL" id="LWDP01000027">
    <property type="protein sequence ID" value="ORD94255.1"/>
    <property type="molecule type" value="Genomic_DNA"/>
</dbReference>
<keyword evidence="2" id="KW-1133">Transmembrane helix</keyword>
<evidence type="ECO:0000313" key="3">
    <source>
        <dbReference type="EMBL" id="ORD94255.1"/>
    </source>
</evidence>
<dbReference type="VEuPathDB" id="MicrosporidiaDB:ECANGB1_973"/>
<accession>A0A1Y1S728</accession>
<evidence type="ECO:0000256" key="2">
    <source>
        <dbReference type="SAM" id="Phobius"/>
    </source>
</evidence>
<sequence>MLTFLRAVLAVQTKCSSKSMAYYPGNELNNKIIPTVYTCTDSSDDLTQLTKSDGHFESKVCPEYAYALAFATTKKALATGVAYVWIEVNTTKLLNDYKATKTQAVDLGSVFTTMAKLTDTSVPVDLSGAYKELNGNSLKVGFYLKLTKAEFENIEYLYFARLSPITEIDVTQSADYKTLDITYKSEVITTGGQSTRNVKSDSINKKVNPETSGRQFDPLVLNELKRLLDDNSSENCEMISDSMLGRICFVNEDIKLTNAINDVIGCEWVDPCCVDDAVQFECNFINFCNTAVASICTTKASGQISEPRVVEVCKKSPAPRNMYTLCALVNFYNCNFYNCSFSFDMITQIHNNYGKTICTPLALEDFCEMFGVDIDSMDEFDEEMMKELKKKEAEKKKKKTTSKKSEEKKEGFFSKHKTALLVTGGVVAAAVVGGSVYMFLL</sequence>
<dbReference type="AlphaFoldDB" id="A0A1Y1S728"/>
<comment type="caution">
    <text evidence="3">The sequence shown here is derived from an EMBL/GenBank/DDBJ whole genome shotgun (WGS) entry which is preliminary data.</text>
</comment>
<keyword evidence="1" id="KW-0175">Coiled coil</keyword>
<gene>
    <name evidence="3" type="ORF">ECANGB1_973</name>
</gene>
<name>A0A1Y1S728_9MICR</name>
<protein>
    <submittedName>
        <fullName evidence="3">Uncharacterized protein</fullName>
    </submittedName>
</protein>
<organism evidence="3 4">
    <name type="scientific">Enterospora canceri</name>
    <dbReference type="NCBI Taxonomy" id="1081671"/>
    <lineage>
        <taxon>Eukaryota</taxon>
        <taxon>Fungi</taxon>
        <taxon>Fungi incertae sedis</taxon>
        <taxon>Microsporidia</taxon>
        <taxon>Enterocytozoonidae</taxon>
        <taxon>Enterospora</taxon>
    </lineage>
</organism>
<evidence type="ECO:0000256" key="1">
    <source>
        <dbReference type="SAM" id="Coils"/>
    </source>
</evidence>
<keyword evidence="2" id="KW-0812">Transmembrane</keyword>
<feature type="coiled-coil region" evidence="1">
    <location>
        <begin position="377"/>
        <end position="410"/>
    </location>
</feature>
<feature type="transmembrane region" description="Helical" evidence="2">
    <location>
        <begin position="418"/>
        <end position="440"/>
    </location>
</feature>